<dbReference type="Pfam" id="PF06267">
    <property type="entry name" value="DUF1028"/>
    <property type="match status" value="1"/>
</dbReference>
<reference evidence="1 2" key="1">
    <citation type="submission" date="2019-06" db="EMBL/GenBank/DDBJ databases">
        <title>Sequencing the genomes of 1000 actinobacteria strains.</title>
        <authorList>
            <person name="Klenk H.-P."/>
        </authorList>
    </citation>
    <scope>NUCLEOTIDE SEQUENCE [LARGE SCALE GENOMIC DNA]</scope>
    <source>
        <strain evidence="1 2">DSM 20169</strain>
    </source>
</reference>
<dbReference type="Proteomes" id="UP000317209">
    <property type="component" value="Unassembled WGS sequence"/>
</dbReference>
<keyword evidence="2" id="KW-1185">Reference proteome</keyword>
<dbReference type="SUPFAM" id="SSF56235">
    <property type="entry name" value="N-terminal nucleophile aminohydrolases (Ntn hydrolases)"/>
    <property type="match status" value="1"/>
</dbReference>
<evidence type="ECO:0000313" key="1">
    <source>
        <dbReference type="EMBL" id="TQL85585.1"/>
    </source>
</evidence>
<dbReference type="InterPro" id="IPR010430">
    <property type="entry name" value="DUF1028"/>
</dbReference>
<sequence>MTYSIVARDAETGEMGVAVASHAFAVGSAVAFGVAGVGAVATQGSPLVGDAERLLDALARGERAEDALSELVSSNGGSPLQQTAVVGMHGAAAAHTGAFCVRFAGHSVVDEVACQGNLLATDGVWERMQEAYTHARAPWEERLLSALRAALAVGGDLRGQQSAALLIVGPHRGSRPRIDLRVDDHADPLAEIQRLLDLDRADALLRAGIRAVTGGGRDDVVAARDALNAAQEIFGPENQEPTFWAGVVAESLGEGNDHYPADPSWQELRLRLLQRHIPGGEKENA</sequence>
<comment type="caution">
    <text evidence="1">The sequence shown here is derived from an EMBL/GenBank/DDBJ whole genome shotgun (WGS) entry which is preliminary data.</text>
</comment>
<dbReference type="PANTHER" id="PTHR39328:SF1">
    <property type="entry name" value="BLL2871 PROTEIN"/>
    <property type="match status" value="1"/>
</dbReference>
<dbReference type="PANTHER" id="PTHR39328">
    <property type="entry name" value="BLL2871 PROTEIN"/>
    <property type="match status" value="1"/>
</dbReference>
<accession>A0A543BL73</accession>
<organism evidence="1 2">
    <name type="scientific">Microbacterium saperdae</name>
    <dbReference type="NCBI Taxonomy" id="69368"/>
    <lineage>
        <taxon>Bacteria</taxon>
        <taxon>Bacillati</taxon>
        <taxon>Actinomycetota</taxon>
        <taxon>Actinomycetes</taxon>
        <taxon>Micrococcales</taxon>
        <taxon>Microbacteriaceae</taxon>
        <taxon>Microbacterium</taxon>
    </lineage>
</organism>
<dbReference type="AlphaFoldDB" id="A0A543BL73"/>
<dbReference type="OrthoDB" id="9790012at2"/>
<dbReference type="InterPro" id="IPR029055">
    <property type="entry name" value="Ntn_hydrolases_N"/>
</dbReference>
<name>A0A543BL73_9MICO</name>
<gene>
    <name evidence="1" type="ORF">FB560_1210</name>
</gene>
<keyword evidence="1" id="KW-0378">Hydrolase</keyword>
<proteinExistence type="predicted"/>
<dbReference type="Gene3D" id="3.60.20.10">
    <property type="entry name" value="Glutamine Phosphoribosylpyrophosphate, subunit 1, domain 1"/>
    <property type="match status" value="1"/>
</dbReference>
<protein>
    <submittedName>
        <fullName evidence="1">Putative Ntn-hydrolase superfamily protein</fullName>
    </submittedName>
</protein>
<evidence type="ECO:0000313" key="2">
    <source>
        <dbReference type="Proteomes" id="UP000317209"/>
    </source>
</evidence>
<dbReference type="GO" id="GO:0016787">
    <property type="term" value="F:hydrolase activity"/>
    <property type="evidence" value="ECO:0007669"/>
    <property type="project" value="UniProtKB-KW"/>
</dbReference>
<dbReference type="EMBL" id="VFOX01000001">
    <property type="protein sequence ID" value="TQL85585.1"/>
    <property type="molecule type" value="Genomic_DNA"/>
</dbReference>
<dbReference type="RefSeq" id="WP_141871523.1">
    <property type="nucleotide sequence ID" value="NZ_VFOX01000001.1"/>
</dbReference>